<evidence type="ECO:0000313" key="3">
    <source>
        <dbReference type="Proteomes" id="UP000246278"/>
    </source>
</evidence>
<dbReference type="OrthoDB" id="598517at2"/>
<proteinExistence type="predicted"/>
<feature type="region of interest" description="Disordered" evidence="1">
    <location>
        <begin position="130"/>
        <end position="156"/>
    </location>
</feature>
<feature type="compositionally biased region" description="Basic and acidic residues" evidence="1">
    <location>
        <begin position="99"/>
        <end position="110"/>
    </location>
</feature>
<accession>A0A317T7S5</accession>
<dbReference type="EMBL" id="PDNZ01000005">
    <property type="protein sequence ID" value="PWW81847.1"/>
    <property type="molecule type" value="Genomic_DNA"/>
</dbReference>
<comment type="caution">
    <text evidence="2">The sequence shown here is derived from an EMBL/GenBank/DDBJ whole genome shotgun (WGS) entry which is preliminary data.</text>
</comment>
<feature type="region of interest" description="Disordered" evidence="1">
    <location>
        <begin position="81"/>
        <end position="117"/>
    </location>
</feature>
<dbReference type="Proteomes" id="UP000246278">
    <property type="component" value="Unassembled WGS sequence"/>
</dbReference>
<evidence type="ECO:0000256" key="1">
    <source>
        <dbReference type="SAM" id="MobiDB-lite"/>
    </source>
</evidence>
<organism evidence="2 3">
    <name type="scientific">Prosthecochloris marina</name>
    <dbReference type="NCBI Taxonomy" id="2017681"/>
    <lineage>
        <taxon>Bacteria</taxon>
        <taxon>Pseudomonadati</taxon>
        <taxon>Chlorobiota</taxon>
        <taxon>Chlorobiia</taxon>
        <taxon>Chlorobiales</taxon>
        <taxon>Chlorobiaceae</taxon>
        <taxon>Prosthecochloris</taxon>
    </lineage>
</organism>
<feature type="compositionally biased region" description="Basic and acidic residues" evidence="1">
    <location>
        <begin position="140"/>
        <end position="150"/>
    </location>
</feature>
<dbReference type="AlphaFoldDB" id="A0A317T7S5"/>
<reference evidence="3" key="1">
    <citation type="submission" date="2017-10" db="EMBL/GenBank/DDBJ databases">
        <authorList>
            <person name="Gaisin V.A."/>
            <person name="Rysina M.S."/>
            <person name="Grouzdev D.S."/>
        </authorList>
    </citation>
    <scope>NUCLEOTIDE SEQUENCE [LARGE SCALE GENOMIC DNA]</scope>
    <source>
        <strain evidence="3">V1</strain>
    </source>
</reference>
<name>A0A317T7S5_9CHLB</name>
<gene>
    <name evidence="2" type="ORF">CR164_08495</name>
</gene>
<dbReference type="RefSeq" id="WP_110023502.1">
    <property type="nucleotide sequence ID" value="NZ_PDNZ01000005.1"/>
</dbReference>
<protein>
    <submittedName>
        <fullName evidence="2">Uncharacterized protein</fullName>
    </submittedName>
</protein>
<keyword evidence="3" id="KW-1185">Reference proteome</keyword>
<sequence length="181" mass="20300">MSMMTILLLIILMLLVFILAMMFTVLPRRQHAEIEKAVSALRREMAEYRGDSMRLMQAIRNEVEDAVQESLDREVADFMRSRGRSAVPPPCSEVPVCEGKSDGSVKEGKKNAQGQSGTVKYSTQLSLFEQTGPVAPVSSAEKEKVDKMPDEPESEEMERIQVIIDDDIPDIDDIPDLEDIK</sequence>
<evidence type="ECO:0000313" key="2">
    <source>
        <dbReference type="EMBL" id="PWW81847.1"/>
    </source>
</evidence>